<sequence length="305" mass="34559">IITPVSPIDAGEPSTHTTLFREAKEASKVDEDDSSQEQTESGHAFKGNKYGEDDDGEGDNEDEEDDEDGEGDNENGKGDNEDGKDENNDDDDTNENTTTVDHKKEEENDENVPSTPVEASSSERDPSTTSTEIVVKNIRFENYNLKMLMDVHGELEGDIVVRSSIDLPDDTTPRFQMTMVFSLLRHRIIYDKKDEIWINYCGMPICFGMKEFVVMTGLNCHSPPRVGGAKPVTKLFLTYGIKLRTSQKKCLLRGSLDGWLRRITKQLVLIYLPPLRDLLLQQLTQLFDLFREEVKLLQQLPQLLK</sequence>
<comment type="caution">
    <text evidence="3">The sequence shown here is derived from an EMBL/GenBank/DDBJ whole genome shotgun (WGS) entry which is preliminary data.</text>
</comment>
<evidence type="ECO:0000313" key="3">
    <source>
        <dbReference type="EMBL" id="MCD7467559.1"/>
    </source>
</evidence>
<dbReference type="PANTHER" id="PTHR48449">
    <property type="entry name" value="DUF1985 DOMAIN-CONTAINING PROTEIN"/>
    <property type="match status" value="1"/>
</dbReference>
<feature type="domain" description="DUF1985" evidence="2">
    <location>
        <begin position="188"/>
        <end position="225"/>
    </location>
</feature>
<protein>
    <recommendedName>
        <fullName evidence="2">DUF1985 domain-containing protein</fullName>
    </recommendedName>
</protein>
<reference evidence="3 4" key="1">
    <citation type="journal article" date="2021" name="BMC Genomics">
        <title>Datura genome reveals duplications of psychoactive alkaloid biosynthetic genes and high mutation rate following tissue culture.</title>
        <authorList>
            <person name="Rajewski A."/>
            <person name="Carter-House D."/>
            <person name="Stajich J."/>
            <person name="Litt A."/>
        </authorList>
    </citation>
    <scope>NUCLEOTIDE SEQUENCE [LARGE SCALE GENOMIC DNA]</scope>
    <source>
        <strain evidence="3">AR-01</strain>
    </source>
</reference>
<name>A0ABS8TAE6_DATST</name>
<dbReference type="EMBL" id="JACEIK010001244">
    <property type="protein sequence ID" value="MCD7467559.1"/>
    <property type="molecule type" value="Genomic_DNA"/>
</dbReference>
<feature type="compositionally biased region" description="Polar residues" evidence="1">
    <location>
        <begin position="111"/>
        <end position="120"/>
    </location>
</feature>
<dbReference type="Proteomes" id="UP000823775">
    <property type="component" value="Unassembled WGS sequence"/>
</dbReference>
<feature type="region of interest" description="Disordered" evidence="1">
    <location>
        <begin position="1"/>
        <end position="130"/>
    </location>
</feature>
<dbReference type="PANTHER" id="PTHR48449:SF1">
    <property type="entry name" value="DUF1985 DOMAIN-CONTAINING PROTEIN"/>
    <property type="match status" value="1"/>
</dbReference>
<organism evidence="3 4">
    <name type="scientific">Datura stramonium</name>
    <name type="common">Jimsonweed</name>
    <name type="synonym">Common thornapple</name>
    <dbReference type="NCBI Taxonomy" id="4076"/>
    <lineage>
        <taxon>Eukaryota</taxon>
        <taxon>Viridiplantae</taxon>
        <taxon>Streptophyta</taxon>
        <taxon>Embryophyta</taxon>
        <taxon>Tracheophyta</taxon>
        <taxon>Spermatophyta</taxon>
        <taxon>Magnoliopsida</taxon>
        <taxon>eudicotyledons</taxon>
        <taxon>Gunneridae</taxon>
        <taxon>Pentapetalae</taxon>
        <taxon>asterids</taxon>
        <taxon>lamiids</taxon>
        <taxon>Solanales</taxon>
        <taxon>Solanaceae</taxon>
        <taxon>Solanoideae</taxon>
        <taxon>Datureae</taxon>
        <taxon>Datura</taxon>
    </lineage>
</organism>
<gene>
    <name evidence="3" type="ORF">HAX54_005069</name>
</gene>
<dbReference type="Pfam" id="PF09331">
    <property type="entry name" value="DUF1985"/>
    <property type="match status" value="1"/>
</dbReference>
<accession>A0ABS8TAE6</accession>
<proteinExistence type="predicted"/>
<evidence type="ECO:0000256" key="1">
    <source>
        <dbReference type="SAM" id="MobiDB-lite"/>
    </source>
</evidence>
<feature type="non-terminal residue" evidence="3">
    <location>
        <position position="1"/>
    </location>
</feature>
<feature type="compositionally biased region" description="Acidic residues" evidence="1">
    <location>
        <begin position="82"/>
        <end position="94"/>
    </location>
</feature>
<feature type="compositionally biased region" description="Basic and acidic residues" evidence="1">
    <location>
        <begin position="19"/>
        <end position="29"/>
    </location>
</feature>
<evidence type="ECO:0000259" key="2">
    <source>
        <dbReference type="Pfam" id="PF09331"/>
    </source>
</evidence>
<feature type="compositionally biased region" description="Acidic residues" evidence="1">
    <location>
        <begin position="52"/>
        <end position="73"/>
    </location>
</feature>
<keyword evidence="4" id="KW-1185">Reference proteome</keyword>
<evidence type="ECO:0000313" key="4">
    <source>
        <dbReference type="Proteomes" id="UP000823775"/>
    </source>
</evidence>
<dbReference type="InterPro" id="IPR015410">
    <property type="entry name" value="DUF1985"/>
</dbReference>